<protein>
    <submittedName>
        <fullName evidence="3">Aldo/keto reductase</fullName>
    </submittedName>
</protein>
<accession>A0A6G9Z199</accession>
<feature type="compositionally biased region" description="Basic residues" evidence="1">
    <location>
        <begin position="24"/>
        <end position="37"/>
    </location>
</feature>
<evidence type="ECO:0000256" key="1">
    <source>
        <dbReference type="SAM" id="MobiDB-lite"/>
    </source>
</evidence>
<feature type="domain" description="NADP-dependent oxidoreductase" evidence="2">
    <location>
        <begin position="50"/>
        <end position="345"/>
    </location>
</feature>
<gene>
    <name evidence="3" type="ORF">F6W96_14345</name>
</gene>
<reference evidence="3 4" key="1">
    <citation type="journal article" date="2019" name="ACS Chem. Biol.">
        <title>Identification and Mobilization of a Cryptic Antibiotic Biosynthesis Gene Locus from a Human-Pathogenic Nocardia Isolate.</title>
        <authorList>
            <person name="Herisse M."/>
            <person name="Ishida K."/>
            <person name="Porter J.L."/>
            <person name="Howden B."/>
            <person name="Hertweck C."/>
            <person name="Stinear T.P."/>
            <person name="Pidot S.J."/>
        </authorList>
    </citation>
    <scope>NUCLEOTIDE SEQUENCE [LARGE SCALE GENOMIC DNA]</scope>
    <source>
        <strain evidence="3 4">AUSMDU00012715</strain>
    </source>
</reference>
<dbReference type="InterPro" id="IPR044477">
    <property type="entry name" value="FDH-like"/>
</dbReference>
<dbReference type="InterPro" id="IPR020471">
    <property type="entry name" value="AKR"/>
</dbReference>
<dbReference type="GO" id="GO:0016491">
    <property type="term" value="F:oxidoreductase activity"/>
    <property type="evidence" value="ECO:0007669"/>
    <property type="project" value="InterPro"/>
</dbReference>
<organism evidence="3 4">
    <name type="scientific">Nocardia terpenica</name>
    <dbReference type="NCBI Taxonomy" id="455432"/>
    <lineage>
        <taxon>Bacteria</taxon>
        <taxon>Bacillati</taxon>
        <taxon>Actinomycetota</taxon>
        <taxon>Actinomycetes</taxon>
        <taxon>Mycobacteriales</taxon>
        <taxon>Nocardiaceae</taxon>
        <taxon>Nocardia</taxon>
    </lineage>
</organism>
<sequence length="351" mass="37129">MPELRAGSDATGPDSTAAAEHSVGRRSGRAGGPHRGRAATSADGGGAAAVVLGGAGYAGLYRAVDEASAATALGTAWDLGIREFDTAPHYGGGLSEERLGRFLRARPRAEFTVSTKVGRLLYDDPHAPDGAEGFYGAPKRSRRRDYSAAGVRRSLLESLDRLGLDRVDTLLIHDPDEHMTQALDEAVPALERLRSEGLTAGIGVGVNDVGVALRFVRDTDIDHVLIAGRYSLLDRRADTDLLPACARRGVRVLIAGVLNSGVLADPLRQATFDYRDAASAVVARARAMEWTCAKYGVPLRAAAMQFPARHPAVAGVVLGSGTSAEIADSVAMLNIDVPEELWTELADRALW</sequence>
<dbReference type="PANTHER" id="PTHR42686">
    <property type="entry name" value="GH17980P-RELATED"/>
    <property type="match status" value="1"/>
</dbReference>
<dbReference type="RefSeq" id="WP_167486578.1">
    <property type="nucleotide sequence ID" value="NZ_CP046173.1"/>
</dbReference>
<dbReference type="InterPro" id="IPR036812">
    <property type="entry name" value="NAD(P)_OxRdtase_dom_sf"/>
</dbReference>
<dbReference type="CDD" id="cd19162">
    <property type="entry name" value="AKR_FDH"/>
    <property type="match status" value="1"/>
</dbReference>
<dbReference type="InterPro" id="IPR023210">
    <property type="entry name" value="NADP_OxRdtase_dom"/>
</dbReference>
<evidence type="ECO:0000313" key="3">
    <source>
        <dbReference type="EMBL" id="QIS19288.1"/>
    </source>
</evidence>
<dbReference type="Gene3D" id="3.20.20.100">
    <property type="entry name" value="NADP-dependent oxidoreductase domain"/>
    <property type="match status" value="1"/>
</dbReference>
<dbReference type="Pfam" id="PF00248">
    <property type="entry name" value="Aldo_ket_red"/>
    <property type="match status" value="1"/>
</dbReference>
<evidence type="ECO:0000313" key="4">
    <source>
        <dbReference type="Proteomes" id="UP000500953"/>
    </source>
</evidence>
<feature type="region of interest" description="Disordered" evidence="1">
    <location>
        <begin position="1"/>
        <end position="44"/>
    </location>
</feature>
<evidence type="ECO:0000259" key="2">
    <source>
        <dbReference type="Pfam" id="PF00248"/>
    </source>
</evidence>
<dbReference type="GO" id="GO:0005829">
    <property type="term" value="C:cytosol"/>
    <property type="evidence" value="ECO:0007669"/>
    <property type="project" value="TreeGrafter"/>
</dbReference>
<proteinExistence type="predicted"/>
<dbReference type="Proteomes" id="UP000500953">
    <property type="component" value="Chromosome"/>
</dbReference>
<dbReference type="SUPFAM" id="SSF51430">
    <property type="entry name" value="NAD(P)-linked oxidoreductase"/>
    <property type="match status" value="1"/>
</dbReference>
<dbReference type="AlphaFoldDB" id="A0A6G9Z199"/>
<name>A0A6G9Z199_9NOCA</name>
<dbReference type="EMBL" id="CP046173">
    <property type="protein sequence ID" value="QIS19288.1"/>
    <property type="molecule type" value="Genomic_DNA"/>
</dbReference>
<dbReference type="PANTHER" id="PTHR42686:SF1">
    <property type="entry name" value="GH17980P-RELATED"/>
    <property type="match status" value="1"/>
</dbReference>